<keyword evidence="6" id="KW-0540">Nuclease</keyword>
<dbReference type="STRING" id="1260251.SPISAL_03310"/>
<accession>A0A540VU30</accession>
<keyword evidence="3" id="KW-0408">Iron</keyword>
<reference evidence="6 7" key="1">
    <citation type="submission" date="2019-06" db="EMBL/GenBank/DDBJ databases">
        <title>Metagenome assembled Genome of Spiribacter salinus SL48-SHIP from the microbial mat of Salt Lake 48 (Novosibirsk region, Russia).</title>
        <authorList>
            <person name="Shipova A."/>
            <person name="Rozanov A.S."/>
            <person name="Bryanskaya A.V."/>
            <person name="Peltek S.E."/>
        </authorList>
    </citation>
    <scope>NUCLEOTIDE SEQUENCE [LARGE SCALE GENOMIC DNA]</scope>
    <source>
        <strain evidence="6">SL48-SHIP-2</strain>
    </source>
</reference>
<dbReference type="AlphaFoldDB" id="A0A540VU30"/>
<name>A0A540VU30_9GAMM</name>
<feature type="domain" description="HhH-GPD" evidence="5">
    <location>
        <begin position="35"/>
        <end position="192"/>
    </location>
</feature>
<dbReference type="GO" id="GO:0006284">
    <property type="term" value="P:base-excision repair"/>
    <property type="evidence" value="ECO:0007669"/>
    <property type="project" value="InterPro"/>
</dbReference>
<keyword evidence="6" id="KW-0255">Endonuclease</keyword>
<dbReference type="Pfam" id="PF00730">
    <property type="entry name" value="HhH-GPD"/>
    <property type="match status" value="1"/>
</dbReference>
<evidence type="ECO:0000256" key="2">
    <source>
        <dbReference type="ARBA" id="ARBA00022723"/>
    </source>
</evidence>
<dbReference type="Gene3D" id="1.10.1670.10">
    <property type="entry name" value="Helix-hairpin-Helix base-excision DNA repair enzymes (C-terminal)"/>
    <property type="match status" value="1"/>
</dbReference>
<dbReference type="InterPro" id="IPR011257">
    <property type="entry name" value="DNA_glycosylase"/>
</dbReference>
<evidence type="ECO:0000256" key="4">
    <source>
        <dbReference type="ARBA" id="ARBA00023014"/>
    </source>
</evidence>
<dbReference type="EMBL" id="VIFK01000019">
    <property type="protein sequence ID" value="TQF00227.1"/>
    <property type="molecule type" value="Genomic_DNA"/>
</dbReference>
<dbReference type="GO" id="GO:0051539">
    <property type="term" value="F:4 iron, 4 sulfur cluster binding"/>
    <property type="evidence" value="ECO:0007669"/>
    <property type="project" value="UniProtKB-KW"/>
</dbReference>
<gene>
    <name evidence="6" type="ORF">FKY71_04465</name>
</gene>
<evidence type="ECO:0000313" key="6">
    <source>
        <dbReference type="EMBL" id="TQF00227.1"/>
    </source>
</evidence>
<keyword evidence="1" id="KW-0004">4Fe-4S</keyword>
<evidence type="ECO:0000313" key="7">
    <source>
        <dbReference type="Proteomes" id="UP000315400"/>
    </source>
</evidence>
<keyword evidence="4" id="KW-0411">Iron-sulfur</keyword>
<protein>
    <submittedName>
        <fullName evidence="6">Endonuclease</fullName>
    </submittedName>
</protein>
<dbReference type="PANTHER" id="PTHR10359:SF19">
    <property type="entry name" value="DNA REPAIR GLYCOSYLASE MJ1434-RELATED"/>
    <property type="match status" value="1"/>
</dbReference>
<keyword evidence="6" id="KW-0378">Hydrolase</keyword>
<comment type="caution">
    <text evidence="6">The sequence shown here is derived from an EMBL/GenBank/DDBJ whole genome shotgun (WGS) entry which is preliminary data.</text>
</comment>
<evidence type="ECO:0000259" key="5">
    <source>
        <dbReference type="SMART" id="SM00478"/>
    </source>
</evidence>
<dbReference type="PANTHER" id="PTHR10359">
    <property type="entry name" value="A/G-SPECIFIC ADENINE GLYCOSYLASE/ENDONUCLEASE III"/>
    <property type="match status" value="1"/>
</dbReference>
<dbReference type="PIRSF" id="PIRSF001435">
    <property type="entry name" value="Nth"/>
    <property type="match status" value="1"/>
</dbReference>
<keyword evidence="2" id="KW-0479">Metal-binding</keyword>
<dbReference type="CDD" id="cd00056">
    <property type="entry name" value="ENDO3c"/>
    <property type="match status" value="1"/>
</dbReference>
<dbReference type="Proteomes" id="UP000315400">
    <property type="component" value="Unassembled WGS sequence"/>
</dbReference>
<dbReference type="InterPro" id="IPR003265">
    <property type="entry name" value="HhH-GPD_domain"/>
</dbReference>
<dbReference type="GO" id="GO:0004519">
    <property type="term" value="F:endonuclease activity"/>
    <property type="evidence" value="ECO:0007669"/>
    <property type="project" value="UniProtKB-KW"/>
</dbReference>
<evidence type="ECO:0000256" key="1">
    <source>
        <dbReference type="ARBA" id="ARBA00022485"/>
    </source>
</evidence>
<evidence type="ECO:0000256" key="3">
    <source>
        <dbReference type="ARBA" id="ARBA00023004"/>
    </source>
</evidence>
<dbReference type="GO" id="GO:0046872">
    <property type="term" value="F:metal ion binding"/>
    <property type="evidence" value="ECO:0007669"/>
    <property type="project" value="UniProtKB-KW"/>
</dbReference>
<dbReference type="SMART" id="SM00478">
    <property type="entry name" value="ENDO3c"/>
    <property type="match status" value="1"/>
</dbReference>
<organism evidence="6 7">
    <name type="scientific">Spiribacter salinus</name>
    <dbReference type="NCBI Taxonomy" id="1335746"/>
    <lineage>
        <taxon>Bacteria</taxon>
        <taxon>Pseudomonadati</taxon>
        <taxon>Pseudomonadota</taxon>
        <taxon>Gammaproteobacteria</taxon>
        <taxon>Chromatiales</taxon>
        <taxon>Ectothiorhodospiraceae</taxon>
        <taxon>Spiribacter</taxon>
    </lineage>
</organism>
<sequence>MGAFAELYEDLHGALGPQAWWPAESRFEVLVGAVLTQNAAWRNVEQAITRLRDAALFAPEAILAAPVARVAECIRPSGYYNIKTQRLRAACEAWLALGGEQGMAAMPTLALRNALLAVHGLGPESVDDVLLYGFERPVFVIDAYTRRIFSRIGVVDPRAAYDTLQQQFQADLPVDAQQFNEYHALIVQLGKSFCRPRQPRCGDCPVLSRCAHGRAEMNQRS</sequence>
<dbReference type="InterPro" id="IPR023170">
    <property type="entry name" value="HhH_base_excis_C"/>
</dbReference>
<dbReference type="Gene3D" id="1.10.340.30">
    <property type="entry name" value="Hypothetical protein, domain 2"/>
    <property type="match status" value="1"/>
</dbReference>
<dbReference type="SUPFAM" id="SSF48150">
    <property type="entry name" value="DNA-glycosylase"/>
    <property type="match status" value="1"/>
</dbReference>
<proteinExistence type="predicted"/>